<accession>A0ABU6IX48</accession>
<dbReference type="EMBL" id="JAYMFH010000003">
    <property type="protein sequence ID" value="MEC4294370.1"/>
    <property type="molecule type" value="Genomic_DNA"/>
</dbReference>
<comment type="caution">
    <text evidence="1">The sequence shown here is derived from an EMBL/GenBank/DDBJ whole genome shotgun (WGS) entry which is preliminary data.</text>
</comment>
<reference evidence="1 2" key="1">
    <citation type="submission" date="2024-01" db="EMBL/GenBank/DDBJ databases">
        <title>novel species in genus Adlercreutzia.</title>
        <authorList>
            <person name="Liu X."/>
        </authorList>
    </citation>
    <scope>NUCLEOTIDE SEQUENCE [LARGE SCALE GENOMIC DNA]</scope>
    <source>
        <strain evidence="1 2">R22</strain>
    </source>
</reference>
<dbReference type="RefSeq" id="WP_326439599.1">
    <property type="nucleotide sequence ID" value="NZ_JAYMFH010000003.1"/>
</dbReference>
<gene>
    <name evidence="1" type="ORF">VJ920_03480</name>
</gene>
<evidence type="ECO:0008006" key="3">
    <source>
        <dbReference type="Google" id="ProtNLM"/>
    </source>
</evidence>
<evidence type="ECO:0000313" key="1">
    <source>
        <dbReference type="EMBL" id="MEC4294370.1"/>
    </source>
</evidence>
<protein>
    <recommendedName>
        <fullName evidence="3">Sigma-70 family RNA polymerase sigma factor</fullName>
    </recommendedName>
</protein>
<organism evidence="1 2">
    <name type="scientific">Adlercreutzia shanghongiae</name>
    <dbReference type="NCBI Taxonomy" id="3111773"/>
    <lineage>
        <taxon>Bacteria</taxon>
        <taxon>Bacillati</taxon>
        <taxon>Actinomycetota</taxon>
        <taxon>Coriobacteriia</taxon>
        <taxon>Eggerthellales</taxon>
        <taxon>Eggerthellaceae</taxon>
        <taxon>Adlercreutzia</taxon>
    </lineage>
</organism>
<proteinExistence type="predicted"/>
<name>A0ABU6IX48_9ACTN</name>
<evidence type="ECO:0000313" key="2">
    <source>
        <dbReference type="Proteomes" id="UP001343724"/>
    </source>
</evidence>
<keyword evidence="2" id="KW-1185">Reference proteome</keyword>
<sequence length="176" mass="19543">MDSQSRTVSLRHIDVMREAVRSWLSDVRRRERSVRDLEHRIAEARARVTGLRGIDYTNMGPSGSGGHDAMQEGIAAIEELCTEWSEAVAHAAESIAEAYEVMDACSTPGYAVMRHCLLGETWAEVGRSVGYSERSVRLMSGNGYAEVWARMPEQARRDAFPNCDADLRESLPPVTA</sequence>
<dbReference type="Proteomes" id="UP001343724">
    <property type="component" value="Unassembled WGS sequence"/>
</dbReference>